<protein>
    <recommendedName>
        <fullName evidence="2">GPR180/TMEM145 transmembrane domain-containing protein</fullName>
    </recommendedName>
</protein>
<dbReference type="Proteomes" id="UP000230750">
    <property type="component" value="Unassembled WGS sequence"/>
</dbReference>
<dbReference type="OrthoDB" id="205745at2759"/>
<sequence length="319" mass="35885">MPPDSQPQGHCCSDLVGFFGVDEQWPLIRAHGHEMTCYEKLDTVLGITATVFPLIEGHSYHKCLPETEITGKEVSNRLLGVHIHLSHPLFWRSNIPSFRSPVVLLYVYELHARSHSGINATFDLHLTNIRNRGAVTEFSADEDTNLYVTFICDIIMVGCIVTGFVFGGHYFTSAGSIVFAIMLIVISKGYTITRLTIRTVGKVKIIAFASWFAFCYTILYIILGQSDPRDVKNIYDTPAALGIVGMRIGANILNFILVFYYIPSSSATIWCIYGAVFTLKDFPKKGAFYLIFTILSSSWFLAEPVMILFSNFWLPLYCR</sequence>
<dbReference type="AlphaFoldDB" id="A0A2G8LGI9"/>
<dbReference type="Pfam" id="PF10192">
    <property type="entry name" value="GPR180-TMEM145_TM"/>
    <property type="match status" value="1"/>
</dbReference>
<feature type="domain" description="GPR180/TMEM145 transmembrane" evidence="2">
    <location>
        <begin position="157"/>
        <end position="318"/>
    </location>
</feature>
<feature type="transmembrane region" description="Helical" evidence="1">
    <location>
        <begin position="288"/>
        <end position="314"/>
    </location>
</feature>
<dbReference type="GO" id="GO:0019236">
    <property type="term" value="P:response to pheromone"/>
    <property type="evidence" value="ECO:0007669"/>
    <property type="project" value="InterPro"/>
</dbReference>
<proteinExistence type="predicted"/>
<evidence type="ECO:0000256" key="1">
    <source>
        <dbReference type="SAM" id="Phobius"/>
    </source>
</evidence>
<reference evidence="3 4" key="1">
    <citation type="journal article" date="2017" name="PLoS Biol.">
        <title>The sea cucumber genome provides insights into morphological evolution and visceral regeneration.</title>
        <authorList>
            <person name="Zhang X."/>
            <person name="Sun L."/>
            <person name="Yuan J."/>
            <person name="Sun Y."/>
            <person name="Gao Y."/>
            <person name="Zhang L."/>
            <person name="Li S."/>
            <person name="Dai H."/>
            <person name="Hamel J.F."/>
            <person name="Liu C."/>
            <person name="Yu Y."/>
            <person name="Liu S."/>
            <person name="Lin W."/>
            <person name="Guo K."/>
            <person name="Jin S."/>
            <person name="Xu P."/>
            <person name="Storey K.B."/>
            <person name="Huan P."/>
            <person name="Zhang T."/>
            <person name="Zhou Y."/>
            <person name="Zhang J."/>
            <person name="Lin C."/>
            <person name="Li X."/>
            <person name="Xing L."/>
            <person name="Huo D."/>
            <person name="Sun M."/>
            <person name="Wang L."/>
            <person name="Mercier A."/>
            <person name="Li F."/>
            <person name="Yang H."/>
            <person name="Xiang J."/>
        </authorList>
    </citation>
    <scope>NUCLEOTIDE SEQUENCE [LARGE SCALE GENOMIC DNA]</scope>
    <source>
        <strain evidence="3">Shaxun</strain>
        <tissue evidence="3">Muscle</tissue>
    </source>
</reference>
<feature type="transmembrane region" description="Helical" evidence="1">
    <location>
        <begin position="252"/>
        <end position="276"/>
    </location>
</feature>
<dbReference type="STRING" id="307972.A0A2G8LGI9"/>
<feature type="transmembrane region" description="Helical" evidence="1">
    <location>
        <begin position="146"/>
        <end position="167"/>
    </location>
</feature>
<keyword evidence="4" id="KW-1185">Reference proteome</keyword>
<gene>
    <name evidence="3" type="ORF">BSL78_03737</name>
</gene>
<dbReference type="PANTHER" id="PTHR23252:SF24">
    <property type="entry name" value="TRANSMEMBRANE PROTEIN 145"/>
    <property type="match status" value="1"/>
</dbReference>
<keyword evidence="1" id="KW-0812">Transmembrane</keyword>
<evidence type="ECO:0000259" key="2">
    <source>
        <dbReference type="Pfam" id="PF10192"/>
    </source>
</evidence>
<accession>A0A2G8LGI9</accession>
<organism evidence="3 4">
    <name type="scientific">Stichopus japonicus</name>
    <name type="common">Sea cucumber</name>
    <dbReference type="NCBI Taxonomy" id="307972"/>
    <lineage>
        <taxon>Eukaryota</taxon>
        <taxon>Metazoa</taxon>
        <taxon>Echinodermata</taxon>
        <taxon>Eleutherozoa</taxon>
        <taxon>Echinozoa</taxon>
        <taxon>Holothuroidea</taxon>
        <taxon>Aspidochirotacea</taxon>
        <taxon>Aspidochirotida</taxon>
        <taxon>Stichopodidae</taxon>
        <taxon>Apostichopus</taxon>
    </lineage>
</organism>
<feature type="transmembrane region" description="Helical" evidence="1">
    <location>
        <begin position="173"/>
        <end position="193"/>
    </location>
</feature>
<dbReference type="InterPro" id="IPR047831">
    <property type="entry name" value="GPR180/TMEM145"/>
</dbReference>
<dbReference type="PANTHER" id="PTHR23252">
    <property type="entry name" value="INTIMAL THICKNESS RECEPTOR-RELATED"/>
    <property type="match status" value="1"/>
</dbReference>
<keyword evidence="1" id="KW-1133">Transmembrane helix</keyword>
<dbReference type="InterPro" id="IPR019336">
    <property type="entry name" value="GPR180/TMEM145_TM"/>
</dbReference>
<dbReference type="GO" id="GO:0007186">
    <property type="term" value="P:G protein-coupled receptor signaling pathway"/>
    <property type="evidence" value="ECO:0007669"/>
    <property type="project" value="InterPro"/>
</dbReference>
<feature type="transmembrane region" description="Helical" evidence="1">
    <location>
        <begin position="205"/>
        <end position="223"/>
    </location>
</feature>
<comment type="caution">
    <text evidence="3">The sequence shown here is derived from an EMBL/GenBank/DDBJ whole genome shotgun (WGS) entry which is preliminary data.</text>
</comment>
<evidence type="ECO:0000313" key="4">
    <source>
        <dbReference type="Proteomes" id="UP000230750"/>
    </source>
</evidence>
<keyword evidence="1" id="KW-0472">Membrane</keyword>
<evidence type="ECO:0000313" key="3">
    <source>
        <dbReference type="EMBL" id="PIK59366.1"/>
    </source>
</evidence>
<name>A0A2G8LGI9_STIJA</name>
<dbReference type="EMBL" id="MRZV01000085">
    <property type="protein sequence ID" value="PIK59366.1"/>
    <property type="molecule type" value="Genomic_DNA"/>
</dbReference>